<dbReference type="InterPro" id="IPR027806">
    <property type="entry name" value="HARBI1_dom"/>
</dbReference>
<dbReference type="InterPro" id="IPR045249">
    <property type="entry name" value="HARBI1-like"/>
</dbReference>
<dbReference type="AlphaFoldDB" id="A0A8M2BBK0"/>
<comment type="subcellular location">
    <subcellularLocation>
        <location evidence="2">Nucleus</location>
    </subcellularLocation>
</comment>
<comment type="cofactor">
    <cofactor evidence="1">
        <name>a divalent metal cation</name>
        <dbReference type="ChEBI" id="CHEBI:60240"/>
    </cofactor>
</comment>
<dbReference type="GO" id="GO:0016787">
    <property type="term" value="F:hydrolase activity"/>
    <property type="evidence" value="ECO:0007669"/>
    <property type="project" value="UniProtKB-KW"/>
</dbReference>
<reference evidence="10 11" key="1">
    <citation type="submission" date="2025-08" db="UniProtKB">
        <authorList>
            <consortium name="RefSeq"/>
        </authorList>
    </citation>
    <scope>IDENTIFICATION</scope>
    <source>
        <strain evidence="10 11">Tuebingen</strain>
        <tissue evidence="10 11">Fibroblasts and whole tissue</tissue>
    </source>
</reference>
<proteinExistence type="inferred from homology"/>
<dbReference type="PANTHER" id="PTHR22930:SF258">
    <property type="entry name" value="PROTEIN ALP1-LIKE ISOFORM X1"/>
    <property type="match status" value="1"/>
</dbReference>
<dbReference type="GO" id="GO:0046872">
    <property type="term" value="F:metal ion binding"/>
    <property type="evidence" value="ECO:0007669"/>
    <property type="project" value="UniProtKB-KW"/>
</dbReference>
<dbReference type="PANTHER" id="PTHR22930">
    <property type="match status" value="1"/>
</dbReference>
<keyword evidence="6" id="KW-0378">Hydrolase</keyword>
<keyword evidence="7" id="KW-0539">Nucleus</keyword>
<dbReference type="ZFIN" id="ZDB-GENE-121214-361">
    <property type="gene designation" value="si:dkey-121j17.6"/>
</dbReference>
<name>A0A8M2BBK0_DANRE</name>
<keyword evidence="4" id="KW-0540">Nuclease</keyword>
<dbReference type="RefSeq" id="XP_005164484.2">
    <property type="nucleotide sequence ID" value="XM_005164427.6"/>
</dbReference>
<evidence type="ECO:0000313" key="12">
    <source>
        <dbReference type="ZFIN" id="ZDB-GENE-121214-361"/>
    </source>
</evidence>
<evidence type="ECO:0000256" key="7">
    <source>
        <dbReference type="ARBA" id="ARBA00023242"/>
    </source>
</evidence>
<dbReference type="Proteomes" id="UP000000437">
    <property type="component" value="Chromosome 20"/>
</dbReference>
<dbReference type="RefSeq" id="XP_017208197.2">
    <property type="nucleotide sequence ID" value="XM_017352708.4"/>
</dbReference>
<evidence type="ECO:0000256" key="2">
    <source>
        <dbReference type="ARBA" id="ARBA00004123"/>
    </source>
</evidence>
<evidence type="ECO:0000256" key="3">
    <source>
        <dbReference type="ARBA" id="ARBA00006958"/>
    </source>
</evidence>
<dbReference type="OrthoDB" id="10061326at2759"/>
<evidence type="ECO:0000256" key="5">
    <source>
        <dbReference type="ARBA" id="ARBA00022723"/>
    </source>
</evidence>
<dbReference type="AGR" id="ZFIN:ZDB-GENE-121214-361"/>
<dbReference type="GO" id="GO:0005634">
    <property type="term" value="C:nucleus"/>
    <property type="evidence" value="ECO:0007669"/>
    <property type="project" value="UniProtKB-SubCell"/>
</dbReference>
<evidence type="ECO:0000256" key="4">
    <source>
        <dbReference type="ARBA" id="ARBA00022722"/>
    </source>
</evidence>
<gene>
    <name evidence="10 11 12" type="primary">si:dkey-121j17.6</name>
</gene>
<feature type="domain" description="DDE Tnp4" evidence="8">
    <location>
        <begin position="179"/>
        <end position="340"/>
    </location>
</feature>
<dbReference type="Pfam" id="PF13359">
    <property type="entry name" value="DDE_Tnp_4"/>
    <property type="match status" value="1"/>
</dbReference>
<accession>A0A8M2BBK0</accession>
<dbReference type="GO" id="GO:0004518">
    <property type="term" value="F:nuclease activity"/>
    <property type="evidence" value="ECO:0007669"/>
    <property type="project" value="UniProtKB-KW"/>
</dbReference>
<evidence type="ECO:0000313" key="11">
    <source>
        <dbReference type="RefSeq" id="XP_017208197.2"/>
    </source>
</evidence>
<evidence type="ECO:0000256" key="1">
    <source>
        <dbReference type="ARBA" id="ARBA00001968"/>
    </source>
</evidence>
<evidence type="ECO:0000313" key="10">
    <source>
        <dbReference type="RefSeq" id="XP_005164484.2"/>
    </source>
</evidence>
<comment type="similarity">
    <text evidence="3">Belongs to the HARBI1 family.</text>
</comment>
<sequence length="429" mass="48508">MMANKQLALQVVCALICSEKQKQKKKKKRLWKRNYVERRGRPAPAAPTRELEEETMTPNAGLKDLPWMTSEEFEFLLSVVGPLITKQHTKMRRAITAKDRLYVTLLFLATGETFSSLSAQYKIGASTTSQIVMETCAALYQVMKKDYLKTPSTEAEWRTIAHDFESKWQFPHCLGALGGKRIYIQPPAKTGTFDNYKGRCFVTATAAVDANYKFIYISVDTHVTASDAGPFAQSGLCKWMDSGLLNCPPPEPLANSELKIPYMFVGDETYPLRPDLMTPYPSKPTDRSQQILNYRLSRAQRAADNAFGILANRFRFLRNTIYLEPEKVLKILTASMCIHNFLLERRSEGYAPPGLADWENEEHSLVEGTWRDKGTGSLRPAEQKRECSASATAEMQQSLLCDYFVSPAGYVPWQEQHVSNEGELLLVTL</sequence>
<evidence type="ECO:0000259" key="8">
    <source>
        <dbReference type="Pfam" id="PF13359"/>
    </source>
</evidence>
<protein>
    <submittedName>
        <fullName evidence="10 11">Uncharacterized protein si:dkey-121j17.6 isoform X1</fullName>
    </submittedName>
</protein>
<dbReference type="KEGG" id="dre:101886441"/>
<dbReference type="GeneID" id="101886441"/>
<keyword evidence="5" id="KW-0479">Metal-binding</keyword>
<organism evidence="9 10">
    <name type="scientific">Danio rerio</name>
    <name type="common">Zebrafish</name>
    <name type="synonym">Brachydanio rerio</name>
    <dbReference type="NCBI Taxonomy" id="7955"/>
    <lineage>
        <taxon>Eukaryota</taxon>
        <taxon>Metazoa</taxon>
        <taxon>Chordata</taxon>
        <taxon>Craniata</taxon>
        <taxon>Vertebrata</taxon>
        <taxon>Euteleostomi</taxon>
        <taxon>Actinopterygii</taxon>
        <taxon>Neopterygii</taxon>
        <taxon>Teleostei</taxon>
        <taxon>Ostariophysi</taxon>
        <taxon>Cypriniformes</taxon>
        <taxon>Danionidae</taxon>
        <taxon>Danioninae</taxon>
        <taxon>Danio</taxon>
    </lineage>
</organism>
<keyword evidence="9" id="KW-1185">Reference proteome</keyword>
<evidence type="ECO:0000313" key="9">
    <source>
        <dbReference type="Proteomes" id="UP000000437"/>
    </source>
</evidence>
<evidence type="ECO:0000256" key="6">
    <source>
        <dbReference type="ARBA" id="ARBA00022801"/>
    </source>
</evidence>